<evidence type="ECO:0008006" key="3">
    <source>
        <dbReference type="Google" id="ProtNLM"/>
    </source>
</evidence>
<sequence length="421" mass="47061">MITDSVRDGGLILEKLDIDLKDKITFVPEDELRATNELTLRRRIRYGHAHSLHPHHLPVTSLEAGDMETPSAVLQLPTEIWREIVSDSNFLILGSEKDGIPRSLLLLGREKITSCPKTVPPAYRERPEALRALSQTCRALRAIFFPLLWEYVEACFESKNGRTAWHASVANVLLKRCTALVKPENMAIARHVRVVSVSLSWHKIAVAAPLFAQCLEALPNLDTLHILYLKSKWQGTINTAFEDKELPGVRTIILPSGAHGILAACPNVRDVSCNEESGAKLFDTLIGCCPEVERIQGFQLTTAKLKKLSKHLRNLREIAIPFDADIDSLSVIKRLSKIELLARKSDDDDESEIDDGDDSAGMALHETKHERINAARTVLKSSAGEDPKRIKISYWADIVGMLGMAEITYGKYWVMTEEFDA</sequence>
<keyword evidence="2" id="KW-1185">Reference proteome</keyword>
<organism evidence="1 2">
    <name type="scientific">Mycena alexandri</name>
    <dbReference type="NCBI Taxonomy" id="1745969"/>
    <lineage>
        <taxon>Eukaryota</taxon>
        <taxon>Fungi</taxon>
        <taxon>Dikarya</taxon>
        <taxon>Basidiomycota</taxon>
        <taxon>Agaricomycotina</taxon>
        <taxon>Agaricomycetes</taxon>
        <taxon>Agaricomycetidae</taxon>
        <taxon>Agaricales</taxon>
        <taxon>Marasmiineae</taxon>
        <taxon>Mycenaceae</taxon>
        <taxon>Mycena</taxon>
    </lineage>
</organism>
<accession>A0AAD6TFC0</accession>
<dbReference type="AlphaFoldDB" id="A0AAD6TFC0"/>
<proteinExistence type="predicted"/>
<protein>
    <recommendedName>
        <fullName evidence="3">F-box domain-containing protein</fullName>
    </recommendedName>
</protein>
<name>A0AAD6TFC0_9AGAR</name>
<reference evidence="1" key="1">
    <citation type="submission" date="2023-03" db="EMBL/GenBank/DDBJ databases">
        <title>Massive genome expansion in bonnet fungi (Mycena s.s.) driven by repeated elements and novel gene families across ecological guilds.</title>
        <authorList>
            <consortium name="Lawrence Berkeley National Laboratory"/>
            <person name="Harder C.B."/>
            <person name="Miyauchi S."/>
            <person name="Viragh M."/>
            <person name="Kuo A."/>
            <person name="Thoen E."/>
            <person name="Andreopoulos B."/>
            <person name="Lu D."/>
            <person name="Skrede I."/>
            <person name="Drula E."/>
            <person name="Henrissat B."/>
            <person name="Morin E."/>
            <person name="Kohler A."/>
            <person name="Barry K."/>
            <person name="LaButti K."/>
            <person name="Morin E."/>
            <person name="Salamov A."/>
            <person name="Lipzen A."/>
            <person name="Mereny Z."/>
            <person name="Hegedus B."/>
            <person name="Baldrian P."/>
            <person name="Stursova M."/>
            <person name="Weitz H."/>
            <person name="Taylor A."/>
            <person name="Grigoriev I.V."/>
            <person name="Nagy L.G."/>
            <person name="Martin F."/>
            <person name="Kauserud H."/>
        </authorList>
    </citation>
    <scope>NUCLEOTIDE SEQUENCE</scope>
    <source>
        <strain evidence="1">CBHHK200</strain>
    </source>
</reference>
<evidence type="ECO:0000313" key="1">
    <source>
        <dbReference type="EMBL" id="KAJ7044968.1"/>
    </source>
</evidence>
<comment type="caution">
    <text evidence="1">The sequence shown here is derived from an EMBL/GenBank/DDBJ whole genome shotgun (WGS) entry which is preliminary data.</text>
</comment>
<gene>
    <name evidence="1" type="ORF">C8F04DRAFT_1249414</name>
</gene>
<dbReference type="Proteomes" id="UP001218188">
    <property type="component" value="Unassembled WGS sequence"/>
</dbReference>
<dbReference type="EMBL" id="JARJCM010000005">
    <property type="protein sequence ID" value="KAJ7044968.1"/>
    <property type="molecule type" value="Genomic_DNA"/>
</dbReference>
<evidence type="ECO:0000313" key="2">
    <source>
        <dbReference type="Proteomes" id="UP001218188"/>
    </source>
</evidence>